<dbReference type="EMBL" id="JAWDGP010002514">
    <property type="protein sequence ID" value="KAK3782332.1"/>
    <property type="molecule type" value="Genomic_DNA"/>
</dbReference>
<comment type="caution">
    <text evidence="1">The sequence shown here is derived from an EMBL/GenBank/DDBJ whole genome shotgun (WGS) entry which is preliminary data.</text>
</comment>
<proteinExistence type="predicted"/>
<accession>A0AAE1A7A5</accession>
<dbReference type="Proteomes" id="UP001283361">
    <property type="component" value="Unassembled WGS sequence"/>
</dbReference>
<evidence type="ECO:0000313" key="2">
    <source>
        <dbReference type="Proteomes" id="UP001283361"/>
    </source>
</evidence>
<name>A0AAE1A7A5_9GAST</name>
<sequence>MFGRPPADTSVPGDTEASHSVLRLRYKLRLTLMVYIVGGELALPRSPKPVPRRADYTESTEGRCDRWSVGHSFSMFGF</sequence>
<gene>
    <name evidence="1" type="ORF">RRG08_027880</name>
</gene>
<dbReference type="AlphaFoldDB" id="A0AAE1A7A5"/>
<organism evidence="1 2">
    <name type="scientific">Elysia crispata</name>
    <name type="common">lettuce slug</name>
    <dbReference type="NCBI Taxonomy" id="231223"/>
    <lineage>
        <taxon>Eukaryota</taxon>
        <taxon>Metazoa</taxon>
        <taxon>Spiralia</taxon>
        <taxon>Lophotrochozoa</taxon>
        <taxon>Mollusca</taxon>
        <taxon>Gastropoda</taxon>
        <taxon>Heterobranchia</taxon>
        <taxon>Euthyneura</taxon>
        <taxon>Panpulmonata</taxon>
        <taxon>Sacoglossa</taxon>
        <taxon>Placobranchoidea</taxon>
        <taxon>Plakobranchidae</taxon>
        <taxon>Elysia</taxon>
    </lineage>
</organism>
<evidence type="ECO:0000313" key="1">
    <source>
        <dbReference type="EMBL" id="KAK3782332.1"/>
    </source>
</evidence>
<reference evidence="1" key="1">
    <citation type="journal article" date="2023" name="G3 (Bethesda)">
        <title>A reference genome for the long-term kleptoplast-retaining sea slug Elysia crispata morphotype clarki.</title>
        <authorList>
            <person name="Eastman K.E."/>
            <person name="Pendleton A.L."/>
            <person name="Shaikh M.A."/>
            <person name="Suttiyut T."/>
            <person name="Ogas R."/>
            <person name="Tomko P."/>
            <person name="Gavelis G."/>
            <person name="Widhalm J.R."/>
            <person name="Wisecaver J.H."/>
        </authorList>
    </citation>
    <scope>NUCLEOTIDE SEQUENCE</scope>
    <source>
        <strain evidence="1">ECLA1</strain>
    </source>
</reference>
<protein>
    <submittedName>
        <fullName evidence="1">Uncharacterized protein</fullName>
    </submittedName>
</protein>
<keyword evidence="2" id="KW-1185">Reference proteome</keyword>